<gene>
    <name evidence="10" type="ORF">N7456_003028</name>
</gene>
<dbReference type="Gene3D" id="1.20.1250.20">
    <property type="entry name" value="MFS general substrate transporter like domains"/>
    <property type="match status" value="1"/>
</dbReference>
<keyword evidence="5 8" id="KW-1133">Transmembrane helix</keyword>
<evidence type="ECO:0000256" key="1">
    <source>
        <dbReference type="ARBA" id="ARBA00004141"/>
    </source>
</evidence>
<evidence type="ECO:0000256" key="7">
    <source>
        <dbReference type="RuleBase" id="RU003346"/>
    </source>
</evidence>
<feature type="transmembrane region" description="Helical" evidence="8">
    <location>
        <begin position="475"/>
        <end position="493"/>
    </location>
</feature>
<dbReference type="EMBL" id="JAPQKH010000003">
    <property type="protein sequence ID" value="KAJ5106353.1"/>
    <property type="molecule type" value="Genomic_DNA"/>
</dbReference>
<dbReference type="SUPFAM" id="SSF103473">
    <property type="entry name" value="MFS general substrate transporter"/>
    <property type="match status" value="1"/>
</dbReference>
<dbReference type="InterPro" id="IPR050360">
    <property type="entry name" value="MFS_Sugar_Transporters"/>
</dbReference>
<dbReference type="InterPro" id="IPR003663">
    <property type="entry name" value="Sugar/inositol_transpt"/>
</dbReference>
<feature type="domain" description="Major facilitator superfamily (MFS) profile" evidence="9">
    <location>
        <begin position="51"/>
        <end position="497"/>
    </location>
</feature>
<dbReference type="Pfam" id="PF00083">
    <property type="entry name" value="Sugar_tr"/>
    <property type="match status" value="1"/>
</dbReference>
<evidence type="ECO:0000256" key="6">
    <source>
        <dbReference type="ARBA" id="ARBA00023136"/>
    </source>
</evidence>
<dbReference type="NCBIfam" id="TIGR00879">
    <property type="entry name" value="SP"/>
    <property type="match status" value="1"/>
</dbReference>
<organism evidence="10 11">
    <name type="scientific">Penicillium angulare</name>
    <dbReference type="NCBI Taxonomy" id="116970"/>
    <lineage>
        <taxon>Eukaryota</taxon>
        <taxon>Fungi</taxon>
        <taxon>Dikarya</taxon>
        <taxon>Ascomycota</taxon>
        <taxon>Pezizomycotina</taxon>
        <taxon>Eurotiomycetes</taxon>
        <taxon>Eurotiomycetidae</taxon>
        <taxon>Eurotiales</taxon>
        <taxon>Aspergillaceae</taxon>
        <taxon>Penicillium</taxon>
    </lineage>
</organism>
<evidence type="ECO:0000313" key="10">
    <source>
        <dbReference type="EMBL" id="KAJ5106353.1"/>
    </source>
</evidence>
<evidence type="ECO:0000259" key="9">
    <source>
        <dbReference type="PROSITE" id="PS50850"/>
    </source>
</evidence>
<dbReference type="PANTHER" id="PTHR48022:SF53">
    <property type="entry name" value="ALPHA-GLUCOSIDE TRANSPORTER, PUTATIVE (AFU_ORTHOLOGUE AFUA_3G01700)-RELATED"/>
    <property type="match status" value="1"/>
</dbReference>
<feature type="transmembrane region" description="Helical" evidence="8">
    <location>
        <begin position="188"/>
        <end position="208"/>
    </location>
</feature>
<evidence type="ECO:0000256" key="4">
    <source>
        <dbReference type="ARBA" id="ARBA00022692"/>
    </source>
</evidence>
<comment type="caution">
    <text evidence="10">The sequence shown here is derived from an EMBL/GenBank/DDBJ whole genome shotgun (WGS) entry which is preliminary data.</text>
</comment>
<feature type="transmembrane region" description="Helical" evidence="8">
    <location>
        <begin position="446"/>
        <end position="463"/>
    </location>
</feature>
<keyword evidence="6 8" id="KW-0472">Membrane</keyword>
<feature type="transmembrane region" description="Helical" evidence="8">
    <location>
        <begin position="404"/>
        <end position="425"/>
    </location>
</feature>
<dbReference type="InterPro" id="IPR036259">
    <property type="entry name" value="MFS_trans_sf"/>
</dbReference>
<dbReference type="GO" id="GO:0016020">
    <property type="term" value="C:membrane"/>
    <property type="evidence" value="ECO:0007669"/>
    <property type="project" value="UniProtKB-SubCell"/>
</dbReference>
<accession>A0A9W9FU01</accession>
<protein>
    <submittedName>
        <fullName evidence="10">MFS general substrate transporter</fullName>
    </submittedName>
</protein>
<keyword evidence="11" id="KW-1185">Reference proteome</keyword>
<keyword evidence="4 8" id="KW-0812">Transmembrane</keyword>
<dbReference type="InterPro" id="IPR005828">
    <property type="entry name" value="MFS_sugar_transport-like"/>
</dbReference>
<reference evidence="10" key="1">
    <citation type="submission" date="2022-11" db="EMBL/GenBank/DDBJ databases">
        <authorList>
            <person name="Petersen C."/>
        </authorList>
    </citation>
    <scope>NUCLEOTIDE SEQUENCE</scope>
    <source>
        <strain evidence="10">IBT 30069</strain>
    </source>
</reference>
<evidence type="ECO:0000256" key="8">
    <source>
        <dbReference type="SAM" id="Phobius"/>
    </source>
</evidence>
<reference evidence="10" key="2">
    <citation type="journal article" date="2023" name="IMA Fungus">
        <title>Comparative genomic study of the Penicillium genus elucidates a diverse pangenome and 15 lateral gene transfer events.</title>
        <authorList>
            <person name="Petersen C."/>
            <person name="Sorensen T."/>
            <person name="Nielsen M.R."/>
            <person name="Sondergaard T.E."/>
            <person name="Sorensen J.L."/>
            <person name="Fitzpatrick D.A."/>
            <person name="Frisvad J.C."/>
            <person name="Nielsen K.L."/>
        </authorList>
    </citation>
    <scope>NUCLEOTIDE SEQUENCE</scope>
    <source>
        <strain evidence="10">IBT 30069</strain>
    </source>
</reference>
<evidence type="ECO:0000256" key="5">
    <source>
        <dbReference type="ARBA" id="ARBA00022989"/>
    </source>
</evidence>
<evidence type="ECO:0000256" key="2">
    <source>
        <dbReference type="ARBA" id="ARBA00010992"/>
    </source>
</evidence>
<sequence length="553" mass="61667">MSKNVQIDIDAPREVSLAQDEATLVERAQAANEADHALTWWQAVSKYRKAVFWACIFSFTLTMQSCDATSKKTTTFYGQTQFKEQFGTVDNGVLEVSAAWQTGIQQAMSVGELIGLAIVGLLNGRYGWKPILTGMMVMLMGTLFLFAFAKSLGMIVAAMVLCGIPWGAFQAGCISYSSEMVPTCLRPFVTAWIGICWGLGFFVGSLITRATLGMEGQWAWRVPFLIQFVWPVPLLVCFLFAPESPYFLVRKGRMDEARASLRRIRDPATSDQEIEESLALIDYTNRMEMEINESTSYKECFRGKNLWRTEIVCIVQIAQTWGGNGINVQTVQFLEQAGLSEDGAFDMNLILNSQYLTFGLFCIWLMTKYGRATIFTLGLIVSDVFLFAIGVLGCVKQSTAVSNAVGSLLLVSTVVYISTVAPTSYTIISEVPSTRLRAKMVSLSRIAFNTSGIISNILLPRMLTGGSWNLGAKTAFMFAGTNALIWVWCIFRLPETKGRTFREIDYLFEESGLHPRRWRKAEIDVFEEVTRGSKTAMPTAEQKVAVEHFEYSP</sequence>
<keyword evidence="3 7" id="KW-0813">Transport</keyword>
<dbReference type="PROSITE" id="PS00217">
    <property type="entry name" value="SUGAR_TRANSPORT_2"/>
    <property type="match status" value="1"/>
</dbReference>
<proteinExistence type="inferred from homology"/>
<dbReference type="AlphaFoldDB" id="A0A9W9FU01"/>
<dbReference type="FunFam" id="1.20.1250.20:FF:000078">
    <property type="entry name" value="MFS maltose transporter, putative"/>
    <property type="match status" value="1"/>
</dbReference>
<evidence type="ECO:0000313" key="11">
    <source>
        <dbReference type="Proteomes" id="UP001149165"/>
    </source>
</evidence>
<name>A0A9W9FU01_9EURO</name>
<dbReference type="GO" id="GO:0005351">
    <property type="term" value="F:carbohydrate:proton symporter activity"/>
    <property type="evidence" value="ECO:0007669"/>
    <property type="project" value="TreeGrafter"/>
</dbReference>
<dbReference type="InterPro" id="IPR005829">
    <property type="entry name" value="Sugar_transporter_CS"/>
</dbReference>
<feature type="transmembrane region" description="Helical" evidence="8">
    <location>
        <begin position="131"/>
        <end position="149"/>
    </location>
</feature>
<dbReference type="OrthoDB" id="6612291at2759"/>
<feature type="transmembrane region" description="Helical" evidence="8">
    <location>
        <begin position="155"/>
        <end position="176"/>
    </location>
</feature>
<dbReference type="PANTHER" id="PTHR48022">
    <property type="entry name" value="PLASTIDIC GLUCOSE TRANSPORTER 4"/>
    <property type="match status" value="1"/>
</dbReference>
<dbReference type="PROSITE" id="PS50850">
    <property type="entry name" value="MFS"/>
    <property type="match status" value="1"/>
</dbReference>
<comment type="subcellular location">
    <subcellularLocation>
        <location evidence="1">Membrane</location>
        <topology evidence="1">Multi-pass membrane protein</topology>
    </subcellularLocation>
</comment>
<comment type="similarity">
    <text evidence="2 7">Belongs to the major facilitator superfamily. Sugar transporter (TC 2.A.1.1) family.</text>
</comment>
<feature type="transmembrane region" description="Helical" evidence="8">
    <location>
        <begin position="228"/>
        <end position="249"/>
    </location>
</feature>
<dbReference type="Proteomes" id="UP001149165">
    <property type="component" value="Unassembled WGS sequence"/>
</dbReference>
<dbReference type="InterPro" id="IPR020846">
    <property type="entry name" value="MFS_dom"/>
</dbReference>
<evidence type="ECO:0000256" key="3">
    <source>
        <dbReference type="ARBA" id="ARBA00022448"/>
    </source>
</evidence>
<feature type="transmembrane region" description="Helical" evidence="8">
    <location>
        <begin position="374"/>
        <end position="392"/>
    </location>
</feature>